<dbReference type="Proteomes" id="UP000823399">
    <property type="component" value="Unassembled WGS sequence"/>
</dbReference>
<dbReference type="GeneID" id="64695534"/>
<keyword evidence="3" id="KW-1185">Reference proteome</keyword>
<evidence type="ECO:0000256" key="1">
    <source>
        <dbReference type="SAM" id="MobiDB-lite"/>
    </source>
</evidence>
<name>A0A9P7FJA7_9AGAM</name>
<reference evidence="2" key="1">
    <citation type="journal article" date="2020" name="New Phytol.">
        <title>Comparative genomics reveals dynamic genome evolution in host specialist ectomycorrhizal fungi.</title>
        <authorList>
            <person name="Lofgren L.A."/>
            <person name="Nguyen N.H."/>
            <person name="Vilgalys R."/>
            <person name="Ruytinx J."/>
            <person name="Liao H.L."/>
            <person name="Branco S."/>
            <person name="Kuo A."/>
            <person name="LaButti K."/>
            <person name="Lipzen A."/>
            <person name="Andreopoulos W."/>
            <person name="Pangilinan J."/>
            <person name="Riley R."/>
            <person name="Hundley H."/>
            <person name="Na H."/>
            <person name="Barry K."/>
            <person name="Grigoriev I.V."/>
            <person name="Stajich J.E."/>
            <person name="Kennedy P.G."/>
        </authorList>
    </citation>
    <scope>NUCLEOTIDE SEQUENCE</scope>
    <source>
        <strain evidence="2">FC423</strain>
    </source>
</reference>
<gene>
    <name evidence="2" type="ORF">F5147DRAFT_648325</name>
</gene>
<comment type="caution">
    <text evidence="2">The sequence shown here is derived from an EMBL/GenBank/DDBJ whole genome shotgun (WGS) entry which is preliminary data.</text>
</comment>
<protein>
    <submittedName>
        <fullName evidence="2">Uncharacterized protein</fullName>
    </submittedName>
</protein>
<sequence length="461" mass="49688">MAHIIPPTHLKPAESLTLPSAVTFSSSTTRGSYIESDLIMDDDASIAGRHLLETNSALEEGYTALDTVINDTTKNTNMSFYQGTLRATCCQELARLGDSAPPQDGLMTPSTGIHSLQEVGSILDKAAARQGFEAALIMCSNIVNENASLGHVHTMPSAGGISTTYLQTSDHAIIGHMKAHAFKDAKGDNEQASIEVLDISSSEAGEEKDVLKSLKAGLTKQVAELGGKFTDRPFPWILMASSLANDNLCIKGYPAHLSWMPGESHNTNSQSKGVAGLTQHEASVLSHALKVKTMHVVKVTKAIGASKEPVIIGEVPPVDFLFPNVRWMFVNRTFDYDGPACLQPSFATTRKKKPKVLLSSHTQDNGSGTAVKDTMTTIHKTNLHPKVLIPPPPPSCLFKLTKSLPTKPVPAPIEILSSSDDINKPDEEPLELSNGELHSKDDTDYDDFSCLWKRKLNTGGV</sequence>
<dbReference type="OrthoDB" id="2659925at2759"/>
<evidence type="ECO:0000313" key="2">
    <source>
        <dbReference type="EMBL" id="KAG2117887.1"/>
    </source>
</evidence>
<proteinExistence type="predicted"/>
<dbReference type="AlphaFoldDB" id="A0A9P7FJA7"/>
<feature type="region of interest" description="Disordered" evidence="1">
    <location>
        <begin position="415"/>
        <end position="445"/>
    </location>
</feature>
<accession>A0A9P7FJA7</accession>
<dbReference type="RefSeq" id="XP_041298404.1">
    <property type="nucleotide sequence ID" value="XM_041433275.1"/>
</dbReference>
<organism evidence="2 3">
    <name type="scientific">Suillus discolor</name>
    <dbReference type="NCBI Taxonomy" id="1912936"/>
    <lineage>
        <taxon>Eukaryota</taxon>
        <taxon>Fungi</taxon>
        <taxon>Dikarya</taxon>
        <taxon>Basidiomycota</taxon>
        <taxon>Agaricomycotina</taxon>
        <taxon>Agaricomycetes</taxon>
        <taxon>Agaricomycetidae</taxon>
        <taxon>Boletales</taxon>
        <taxon>Suillineae</taxon>
        <taxon>Suillaceae</taxon>
        <taxon>Suillus</taxon>
    </lineage>
</organism>
<dbReference type="EMBL" id="JABBWM010000004">
    <property type="protein sequence ID" value="KAG2117887.1"/>
    <property type="molecule type" value="Genomic_DNA"/>
</dbReference>
<evidence type="ECO:0000313" key="3">
    <source>
        <dbReference type="Proteomes" id="UP000823399"/>
    </source>
</evidence>